<name>A0A4C1TLH4_EUMVA</name>
<protein>
    <submittedName>
        <fullName evidence="2">Uncharacterized protein</fullName>
    </submittedName>
</protein>
<dbReference type="Proteomes" id="UP000299102">
    <property type="component" value="Unassembled WGS sequence"/>
</dbReference>
<reference evidence="2 3" key="1">
    <citation type="journal article" date="2019" name="Commun. Biol.">
        <title>The bagworm genome reveals a unique fibroin gene that provides high tensile strength.</title>
        <authorList>
            <person name="Kono N."/>
            <person name="Nakamura H."/>
            <person name="Ohtoshi R."/>
            <person name="Tomita M."/>
            <person name="Numata K."/>
            <person name="Arakawa K."/>
        </authorList>
    </citation>
    <scope>NUCLEOTIDE SEQUENCE [LARGE SCALE GENOMIC DNA]</scope>
</reference>
<accession>A0A4C1TLH4</accession>
<keyword evidence="1" id="KW-1133">Transmembrane helix</keyword>
<keyword evidence="1" id="KW-0812">Transmembrane</keyword>
<evidence type="ECO:0000256" key="1">
    <source>
        <dbReference type="SAM" id="Phobius"/>
    </source>
</evidence>
<proteinExistence type="predicted"/>
<sequence length="101" mass="11326">MRNKRQPLLVNRETEEANFVDQVYLLIIHVTTGLSYFSFLVSTIELVFDGANLNLFLLPNGALFTPGFAIGNVTDSEIRIEKWTGNKIKIGSGSESRPRPK</sequence>
<organism evidence="2 3">
    <name type="scientific">Eumeta variegata</name>
    <name type="common">Bagworm moth</name>
    <name type="synonym">Eumeta japonica</name>
    <dbReference type="NCBI Taxonomy" id="151549"/>
    <lineage>
        <taxon>Eukaryota</taxon>
        <taxon>Metazoa</taxon>
        <taxon>Ecdysozoa</taxon>
        <taxon>Arthropoda</taxon>
        <taxon>Hexapoda</taxon>
        <taxon>Insecta</taxon>
        <taxon>Pterygota</taxon>
        <taxon>Neoptera</taxon>
        <taxon>Endopterygota</taxon>
        <taxon>Lepidoptera</taxon>
        <taxon>Glossata</taxon>
        <taxon>Ditrysia</taxon>
        <taxon>Tineoidea</taxon>
        <taxon>Psychidae</taxon>
        <taxon>Oiketicinae</taxon>
        <taxon>Eumeta</taxon>
    </lineage>
</organism>
<evidence type="ECO:0000313" key="3">
    <source>
        <dbReference type="Proteomes" id="UP000299102"/>
    </source>
</evidence>
<feature type="transmembrane region" description="Helical" evidence="1">
    <location>
        <begin position="23"/>
        <end position="48"/>
    </location>
</feature>
<keyword evidence="3" id="KW-1185">Reference proteome</keyword>
<evidence type="ECO:0000313" key="2">
    <source>
        <dbReference type="EMBL" id="GBP14914.1"/>
    </source>
</evidence>
<keyword evidence="1" id="KW-0472">Membrane</keyword>
<dbReference type="EMBL" id="BGZK01000067">
    <property type="protein sequence ID" value="GBP14914.1"/>
    <property type="molecule type" value="Genomic_DNA"/>
</dbReference>
<gene>
    <name evidence="2" type="ORF">EVAR_75489_1</name>
</gene>
<dbReference type="AlphaFoldDB" id="A0A4C1TLH4"/>
<comment type="caution">
    <text evidence="2">The sequence shown here is derived from an EMBL/GenBank/DDBJ whole genome shotgun (WGS) entry which is preliminary data.</text>
</comment>